<evidence type="ECO:0000313" key="2">
    <source>
        <dbReference type="EMBL" id="OEG17048.1"/>
    </source>
</evidence>
<accession>A0A1E5GWG2</accession>
<feature type="chain" id="PRO_5038727182" description="DUF5105 domain-containing protein" evidence="1">
    <location>
        <begin position="21"/>
        <end position="405"/>
    </location>
</feature>
<dbReference type="Proteomes" id="UP000094764">
    <property type="component" value="Unassembled WGS sequence"/>
</dbReference>
<gene>
    <name evidence="2" type="ORF">BCR23_03300</name>
</gene>
<protein>
    <recommendedName>
        <fullName evidence="4">DUF5105 domain-containing protein</fullName>
    </recommendedName>
</protein>
<dbReference type="AlphaFoldDB" id="A0A1E5GWG2"/>
<keyword evidence="1" id="KW-0732">Signal</keyword>
<dbReference type="PROSITE" id="PS51257">
    <property type="entry name" value="PROKAR_LIPOPROTEIN"/>
    <property type="match status" value="1"/>
</dbReference>
<proteinExistence type="predicted"/>
<reference evidence="3" key="1">
    <citation type="submission" date="2016-09" db="EMBL/GenBank/DDBJ databases">
        <authorList>
            <person name="Gulvik C.A."/>
        </authorList>
    </citation>
    <scope>NUCLEOTIDE SEQUENCE [LARGE SCALE GENOMIC DNA]</scope>
    <source>
        <strain evidence="3">LMG 26306</strain>
    </source>
</reference>
<organism evidence="2 3">
    <name type="scientific">Enterococcus quebecensis</name>
    <dbReference type="NCBI Taxonomy" id="903983"/>
    <lineage>
        <taxon>Bacteria</taxon>
        <taxon>Bacillati</taxon>
        <taxon>Bacillota</taxon>
        <taxon>Bacilli</taxon>
        <taxon>Lactobacillales</taxon>
        <taxon>Enterococcaceae</taxon>
        <taxon>Enterococcus</taxon>
    </lineage>
</organism>
<keyword evidence="3" id="KW-1185">Reference proteome</keyword>
<dbReference type="EMBL" id="MIKB01000012">
    <property type="protein sequence ID" value="OEG17048.1"/>
    <property type="molecule type" value="Genomic_DNA"/>
</dbReference>
<sequence>MKMKKYLLGMVVGVAVLLLAACGADPRKDFTKEVLNSKSEQYNAASFEMKINDFTYDGDERGAYVKMFANQLKDMGINGSYTVDKKEESMEMEITANVFGKKLPFQFVGKKDKYYTSTSFVSGVLDLVKSFGYPGELSKDDLNKLEGKYIDVVDTLPSAKLDKKKNPLKNKLFVNPEDAKMAKEMKKLIESFDKKSFKNEKDIVTHTFTKAEIIKMMEKIDEVSKEDKDYKKSGNEKELNDVIKTVKKDIKKMDIKVSVNKKTKATDFEISIEAVDNKKANLGMVMTISIKPQKNDKKIKIPSKKEVISEAELNEIFANIAGTNSEEKELEDDSIDYSALKDDPELQKMMDEQVNELIKKIEENPEMVTDDSANVIREKVKNIFNEEQMNKLNEAIDKALKAGTV</sequence>
<dbReference type="RefSeq" id="WP_069634370.1">
    <property type="nucleotide sequence ID" value="NZ_JXKZ01000002.1"/>
</dbReference>
<feature type="signal peptide" evidence="1">
    <location>
        <begin position="1"/>
        <end position="20"/>
    </location>
</feature>
<evidence type="ECO:0000256" key="1">
    <source>
        <dbReference type="SAM" id="SignalP"/>
    </source>
</evidence>
<evidence type="ECO:0008006" key="4">
    <source>
        <dbReference type="Google" id="ProtNLM"/>
    </source>
</evidence>
<dbReference type="OrthoDB" id="2193161at2"/>
<evidence type="ECO:0000313" key="3">
    <source>
        <dbReference type="Proteomes" id="UP000094764"/>
    </source>
</evidence>
<comment type="caution">
    <text evidence="2">The sequence shown here is derived from an EMBL/GenBank/DDBJ whole genome shotgun (WGS) entry which is preliminary data.</text>
</comment>
<name>A0A1E5GWG2_9ENTE</name>